<evidence type="ECO:0000256" key="5">
    <source>
        <dbReference type="ARBA" id="ARBA00022723"/>
    </source>
</evidence>
<dbReference type="InterPro" id="IPR001128">
    <property type="entry name" value="Cyt_P450"/>
</dbReference>
<dbReference type="GeneTree" id="ENSGT00950000183037"/>
<evidence type="ECO:0000256" key="12">
    <source>
        <dbReference type="RuleBase" id="RU368045"/>
    </source>
</evidence>
<keyword evidence="4 10" id="KW-0349">Heme</keyword>
<evidence type="ECO:0000313" key="15">
    <source>
        <dbReference type="Proteomes" id="UP000008672"/>
    </source>
</evidence>
<comment type="function">
    <text evidence="12">Cytochromes P450 are a group of heme-thiolate monooxygenases. They oxidize a variety of structurally unrelated compounds, including steroids, fatty acids, and xenobiotics.</text>
</comment>
<dbReference type="HOGENOM" id="CLU_001570_22_0_1"/>
<reference evidence="14" key="3">
    <citation type="submission" date="2025-09" db="UniProtKB">
        <authorList>
            <consortium name="Ensembl"/>
        </authorList>
    </citation>
    <scope>IDENTIFICATION</scope>
</reference>
<keyword evidence="13" id="KW-1133">Transmembrane helix</keyword>
<comment type="subcellular location">
    <subcellularLocation>
        <location evidence="2">Endomembrane system</location>
    </subcellularLocation>
    <subcellularLocation>
        <location evidence="12">Endoplasmic reticulum membrane</location>
        <topology evidence="12">Peripheral membrane protein</topology>
    </subcellularLocation>
    <subcellularLocation>
        <location evidence="12">Microsome membrane</location>
        <topology evidence="12">Peripheral membrane protein</topology>
    </subcellularLocation>
</comment>
<feature type="transmembrane region" description="Helical" evidence="13">
    <location>
        <begin position="15"/>
        <end position="36"/>
    </location>
</feature>
<proteinExistence type="inferred from homology"/>
<evidence type="ECO:0000256" key="13">
    <source>
        <dbReference type="SAM" id="Phobius"/>
    </source>
</evidence>
<dbReference type="PRINTS" id="PR00463">
    <property type="entry name" value="EP450I"/>
</dbReference>
<dbReference type="EMBL" id="AFYH01170407">
    <property type="status" value="NOT_ANNOTATED_CDS"/>
    <property type="molecule type" value="Genomic_DNA"/>
</dbReference>
<dbReference type="PRINTS" id="PR00385">
    <property type="entry name" value="P450"/>
</dbReference>
<dbReference type="Ensembl" id="ENSLACT00000012890.1">
    <property type="protein sequence ID" value="ENSLACP00000012796.1"/>
    <property type="gene ID" value="ENSLACG00000011273.1"/>
</dbReference>
<dbReference type="SUPFAM" id="SSF48264">
    <property type="entry name" value="Cytochrome P450"/>
    <property type="match status" value="1"/>
</dbReference>
<dbReference type="InterPro" id="IPR036396">
    <property type="entry name" value="Cyt_P450_sf"/>
</dbReference>
<dbReference type="FunFam" id="1.10.630.10:FF:000002">
    <property type="entry name" value="Cytochrome P450 1A1"/>
    <property type="match status" value="1"/>
</dbReference>
<dbReference type="PANTHER" id="PTHR24289:SF22">
    <property type="entry name" value="CYTOCHROME P450 1A"/>
    <property type="match status" value="1"/>
</dbReference>
<keyword evidence="12" id="KW-0256">Endoplasmic reticulum</keyword>
<dbReference type="eggNOG" id="KOG0156">
    <property type="taxonomic scope" value="Eukaryota"/>
</dbReference>
<keyword evidence="15" id="KW-1185">Reference proteome</keyword>
<dbReference type="GO" id="GO:0004508">
    <property type="term" value="F:steroid 17-alpha-monooxygenase activity"/>
    <property type="evidence" value="ECO:0007669"/>
    <property type="project" value="TreeGrafter"/>
</dbReference>
<keyword evidence="13" id="KW-0812">Transmembrane</keyword>
<dbReference type="Proteomes" id="UP000008672">
    <property type="component" value="Unassembled WGS sequence"/>
</dbReference>
<keyword evidence="7 10" id="KW-0408">Iron</keyword>
<keyword evidence="8 11" id="KW-0503">Monooxygenase</keyword>
<keyword evidence="9 13" id="KW-0472">Membrane</keyword>
<dbReference type="CDD" id="cd20677">
    <property type="entry name" value="CYP1D1"/>
    <property type="match status" value="1"/>
</dbReference>
<accession>H3AT25</accession>
<dbReference type="EC" id="1.14.14.1" evidence="12"/>
<evidence type="ECO:0000256" key="2">
    <source>
        <dbReference type="ARBA" id="ARBA00004308"/>
    </source>
</evidence>
<evidence type="ECO:0000256" key="10">
    <source>
        <dbReference type="PIRSR" id="PIRSR602401-1"/>
    </source>
</evidence>
<dbReference type="Gene3D" id="1.10.630.10">
    <property type="entry name" value="Cytochrome P450"/>
    <property type="match status" value="1"/>
</dbReference>
<evidence type="ECO:0000256" key="11">
    <source>
        <dbReference type="RuleBase" id="RU000461"/>
    </source>
</evidence>
<dbReference type="GO" id="GO:0042446">
    <property type="term" value="P:hormone biosynthetic process"/>
    <property type="evidence" value="ECO:0007669"/>
    <property type="project" value="TreeGrafter"/>
</dbReference>
<evidence type="ECO:0000313" key="14">
    <source>
        <dbReference type="Ensembl" id="ENSLACP00000012796.1"/>
    </source>
</evidence>
<evidence type="ECO:0000256" key="1">
    <source>
        <dbReference type="ARBA" id="ARBA00001971"/>
    </source>
</evidence>
<keyword evidence="5 10" id="KW-0479">Metal-binding</keyword>
<dbReference type="GO" id="GO:0005789">
    <property type="term" value="C:endoplasmic reticulum membrane"/>
    <property type="evidence" value="ECO:0007669"/>
    <property type="project" value="UniProtKB-SubCell"/>
</dbReference>
<protein>
    <recommendedName>
        <fullName evidence="12">Cytochrome P450 1A</fullName>
        <ecNumber evidence="12">1.14.14.1</ecNumber>
    </recommendedName>
</protein>
<dbReference type="EMBL" id="AFYH01170408">
    <property type="status" value="NOT_ANNOTATED_CDS"/>
    <property type="molecule type" value="Genomic_DNA"/>
</dbReference>
<comment type="cofactor">
    <cofactor evidence="1 10 12">
        <name>heme</name>
        <dbReference type="ChEBI" id="CHEBI:30413"/>
    </cofactor>
</comment>
<comment type="similarity">
    <text evidence="3 11">Belongs to the cytochrome P450 family.</text>
</comment>
<dbReference type="GO" id="GO:0042448">
    <property type="term" value="P:progesterone metabolic process"/>
    <property type="evidence" value="ECO:0007669"/>
    <property type="project" value="TreeGrafter"/>
</dbReference>
<dbReference type="GO" id="GO:0020037">
    <property type="term" value="F:heme binding"/>
    <property type="evidence" value="ECO:0007669"/>
    <property type="project" value="UniProtKB-UniRule"/>
</dbReference>
<reference evidence="15" key="1">
    <citation type="submission" date="2011-08" db="EMBL/GenBank/DDBJ databases">
        <title>The draft genome of Latimeria chalumnae.</title>
        <authorList>
            <person name="Di Palma F."/>
            <person name="Alfoldi J."/>
            <person name="Johnson J."/>
            <person name="Berlin A."/>
            <person name="Gnerre S."/>
            <person name="Jaffe D."/>
            <person name="MacCallum I."/>
            <person name="Young S."/>
            <person name="Walker B.J."/>
            <person name="Lander E."/>
            <person name="Lindblad-Toh K."/>
        </authorList>
    </citation>
    <scope>NUCLEOTIDE SEQUENCE [LARGE SCALE GENOMIC DNA]</scope>
    <source>
        <strain evidence="15">Wild caught</strain>
    </source>
</reference>
<feature type="binding site" description="axial binding residue" evidence="10">
    <location>
        <position position="465"/>
    </location>
    <ligand>
        <name>heme</name>
        <dbReference type="ChEBI" id="CHEBI:30413"/>
    </ligand>
    <ligandPart>
        <name>Fe</name>
        <dbReference type="ChEBI" id="CHEBI:18248"/>
    </ligandPart>
</feature>
<organism evidence="14 15">
    <name type="scientific">Latimeria chalumnae</name>
    <name type="common">Coelacanth</name>
    <dbReference type="NCBI Taxonomy" id="7897"/>
    <lineage>
        <taxon>Eukaryota</taxon>
        <taxon>Metazoa</taxon>
        <taxon>Chordata</taxon>
        <taxon>Craniata</taxon>
        <taxon>Vertebrata</taxon>
        <taxon>Euteleostomi</taxon>
        <taxon>Coelacanthiformes</taxon>
        <taxon>Coelacanthidae</taxon>
        <taxon>Latimeria</taxon>
    </lineage>
</organism>
<reference evidence="14" key="2">
    <citation type="submission" date="2025-08" db="UniProtKB">
        <authorList>
            <consortium name="Ensembl"/>
        </authorList>
    </citation>
    <scope>IDENTIFICATION</scope>
</reference>
<keyword evidence="12" id="KW-0492">Microsome</keyword>
<dbReference type="AlphaFoldDB" id="H3AT25"/>
<dbReference type="STRING" id="7897.ENSLACP00000012796"/>
<evidence type="ECO:0000256" key="8">
    <source>
        <dbReference type="ARBA" id="ARBA00023033"/>
    </source>
</evidence>
<dbReference type="InParanoid" id="H3AT25"/>
<dbReference type="PRINTS" id="PR01683">
    <property type="entry name" value="EP450ICYP1A"/>
</dbReference>
<evidence type="ECO:0000256" key="6">
    <source>
        <dbReference type="ARBA" id="ARBA00023002"/>
    </source>
</evidence>
<dbReference type="GO" id="GO:0050649">
    <property type="term" value="F:testosterone 6-beta-hydroxylase activity"/>
    <property type="evidence" value="ECO:0007669"/>
    <property type="project" value="Ensembl"/>
</dbReference>
<evidence type="ECO:0000256" key="9">
    <source>
        <dbReference type="ARBA" id="ARBA00023136"/>
    </source>
</evidence>
<evidence type="ECO:0000256" key="3">
    <source>
        <dbReference type="ARBA" id="ARBA00010617"/>
    </source>
</evidence>
<evidence type="ECO:0000256" key="4">
    <source>
        <dbReference type="ARBA" id="ARBA00022617"/>
    </source>
</evidence>
<sequence length="520" mass="59284">RTVKMIPRVFTGERTFISASDVTVALFAIVVILFAIKKRRNNHQDIKVPPGPMSWPIIGNMLQMGEYPHISFTKLREKYGNVYQIKLGSLTVVVLSGIDTIKQALVRQGESFAGRPDLFTFSLIGNGASMTFGEKYGQCWTLHKKIAKNALRTFSQTEAQNSTCSCLLEEHICSETTELVKLLVELSKKEEAFDPIDGLTSSVANVICALCFGRRYDHSDKEFLTLVQINHEVMRAFGSGNAADFFPIFRYLPSPTLRHLIQFIKRMNNFVARNIEEHYNTYDKNCIRDITDALIALCEGRTIEHESMVLSNEQVVSTVNDIFGAGFDTISTGLHWCLLYLIHYPEIQTNIQQEIDEKIGSSRLPRFDDKVSMPYTEAFINEVFRHTSYVPLTIPHCTTKNTIFNGYFIPKDTCVFINQYQVNHDEALWKDPHLFSPERFLDANGQINKDLTEKVMIFGMGKRRCLGDNFARIEIFIFLTTLLHQLNIENPSGQILDLSPNYGLTMKPKHYKITVCQRTG</sequence>
<name>H3AT25_LATCH</name>
<dbReference type="PROSITE" id="PS00086">
    <property type="entry name" value="CYTOCHROME_P450"/>
    <property type="match status" value="1"/>
</dbReference>
<dbReference type="InterPro" id="IPR002401">
    <property type="entry name" value="Cyt_P450_E_grp-I"/>
</dbReference>
<dbReference type="InterPro" id="IPR008066">
    <property type="entry name" value="Cyt_P450_E_grp-I_CYP1"/>
</dbReference>
<dbReference type="EMBL" id="AFYH01170406">
    <property type="status" value="NOT_ANNOTATED_CDS"/>
    <property type="molecule type" value="Genomic_DNA"/>
</dbReference>
<gene>
    <name evidence="14" type="primary">LOC102347380</name>
</gene>
<keyword evidence="6 11" id="KW-0560">Oxidoreductase</keyword>
<dbReference type="InterPro" id="IPR017972">
    <property type="entry name" value="Cyt_P450_CS"/>
</dbReference>
<evidence type="ECO:0000256" key="7">
    <source>
        <dbReference type="ARBA" id="ARBA00023004"/>
    </source>
</evidence>
<dbReference type="GO" id="GO:0005506">
    <property type="term" value="F:iron ion binding"/>
    <property type="evidence" value="ECO:0007669"/>
    <property type="project" value="UniProtKB-UniRule"/>
</dbReference>
<dbReference type="PANTHER" id="PTHR24289">
    <property type="entry name" value="STEROID 17-ALPHA-HYDROXYLASE/17,20 LYASE"/>
    <property type="match status" value="1"/>
</dbReference>
<dbReference type="OMA" id="MRPKPYQ"/>
<dbReference type="Pfam" id="PF00067">
    <property type="entry name" value="p450"/>
    <property type="match status" value="1"/>
</dbReference>